<keyword evidence="3" id="KW-1185">Reference proteome</keyword>
<reference evidence="2 3" key="1">
    <citation type="submission" date="2016-09" db="EMBL/GenBank/DDBJ databases">
        <title>The draft genome of Dichanthelium oligosanthes: A C3 panicoid grass species.</title>
        <authorList>
            <person name="Studer A.J."/>
            <person name="Schnable J.C."/>
            <person name="Brutnell T.P."/>
        </authorList>
    </citation>
    <scope>NUCLEOTIDE SEQUENCE [LARGE SCALE GENOMIC DNA]</scope>
    <source>
        <strain evidence="3">cv. Kellogg 1175</strain>
        <tissue evidence="2">Leaf</tissue>
    </source>
</reference>
<dbReference type="EMBL" id="LWDX02044959">
    <property type="protein sequence ID" value="OEL22578.1"/>
    <property type="molecule type" value="Genomic_DNA"/>
</dbReference>
<protein>
    <submittedName>
        <fullName evidence="2">Uncharacterized protein</fullName>
    </submittedName>
</protein>
<feature type="non-terminal residue" evidence="2">
    <location>
        <position position="1"/>
    </location>
</feature>
<name>A0A1E5VBR7_9POAL</name>
<dbReference type="OrthoDB" id="634454at2759"/>
<dbReference type="AlphaFoldDB" id="A0A1E5VBR7"/>
<gene>
    <name evidence="2" type="ORF">BAE44_0016403</name>
</gene>
<organism evidence="2 3">
    <name type="scientific">Dichanthelium oligosanthes</name>
    <dbReference type="NCBI Taxonomy" id="888268"/>
    <lineage>
        <taxon>Eukaryota</taxon>
        <taxon>Viridiplantae</taxon>
        <taxon>Streptophyta</taxon>
        <taxon>Embryophyta</taxon>
        <taxon>Tracheophyta</taxon>
        <taxon>Spermatophyta</taxon>
        <taxon>Magnoliopsida</taxon>
        <taxon>Liliopsida</taxon>
        <taxon>Poales</taxon>
        <taxon>Poaceae</taxon>
        <taxon>PACMAD clade</taxon>
        <taxon>Panicoideae</taxon>
        <taxon>Panicodae</taxon>
        <taxon>Paniceae</taxon>
        <taxon>Dichantheliinae</taxon>
        <taxon>Dichanthelium</taxon>
    </lineage>
</organism>
<evidence type="ECO:0000313" key="3">
    <source>
        <dbReference type="Proteomes" id="UP000095767"/>
    </source>
</evidence>
<evidence type="ECO:0000256" key="1">
    <source>
        <dbReference type="SAM" id="MobiDB-lite"/>
    </source>
</evidence>
<proteinExistence type="predicted"/>
<evidence type="ECO:0000313" key="2">
    <source>
        <dbReference type="EMBL" id="OEL22578.1"/>
    </source>
</evidence>
<sequence length="104" mass="12210">LRLVRTEGQCPPHWAHQRSNCYLIRWFAFVQGPHCWNRRLSFSSKCPTLEGRPRSTGKTLQKKNVSPRPRLAGPPPFFACRLPSSLFFEIWIESRFGVEKAWIR</sequence>
<comment type="caution">
    <text evidence="2">The sequence shown here is derived from an EMBL/GenBank/DDBJ whole genome shotgun (WGS) entry which is preliminary data.</text>
</comment>
<accession>A0A1E5VBR7</accession>
<dbReference type="Proteomes" id="UP000095767">
    <property type="component" value="Unassembled WGS sequence"/>
</dbReference>
<feature type="region of interest" description="Disordered" evidence="1">
    <location>
        <begin position="48"/>
        <end position="69"/>
    </location>
</feature>